<comment type="caution">
    <text evidence="2">The sequence shown here is derived from an EMBL/GenBank/DDBJ whole genome shotgun (WGS) entry which is preliminary data.</text>
</comment>
<evidence type="ECO:0000259" key="1">
    <source>
        <dbReference type="Pfam" id="PF06985"/>
    </source>
</evidence>
<name>A0AAX6M9R2_9PEZI</name>
<dbReference type="Pfam" id="PF06985">
    <property type="entry name" value="HET"/>
    <property type="match status" value="1"/>
</dbReference>
<dbReference type="InterPro" id="IPR010730">
    <property type="entry name" value="HET"/>
</dbReference>
<evidence type="ECO:0000313" key="3">
    <source>
        <dbReference type="Proteomes" id="UP001369815"/>
    </source>
</evidence>
<dbReference type="AlphaFoldDB" id="A0AAX6M9R2"/>
<evidence type="ECO:0000313" key="2">
    <source>
        <dbReference type="EMBL" id="KAK6948942.1"/>
    </source>
</evidence>
<gene>
    <name evidence="2" type="ORF">Daesc_009014</name>
</gene>
<dbReference type="EMBL" id="JBANMG010000009">
    <property type="protein sequence ID" value="KAK6948942.1"/>
    <property type="molecule type" value="Genomic_DNA"/>
</dbReference>
<proteinExistence type="predicted"/>
<dbReference type="PANTHER" id="PTHR33112">
    <property type="entry name" value="DOMAIN PROTEIN, PUTATIVE-RELATED"/>
    <property type="match status" value="1"/>
</dbReference>
<sequence length="408" mass="45880">MDKIYSCASIAIVAAAGNGAHVGLRGVGSNRNKWQHSEVINGTSLTTAQPTITQVPDQAVWNTRGWAFREAILARRVVVFTEHQVYWNCREDVWREDGVYESTSVTITDHSEISLWDNKLNGKPCDHRLYCNYVEQFSGRSFADQGDVIWAFMGLLSPQASRFPRGFIWGLPYEGLDAALLWTEKGTCPNAHKRDSHHRVLMGRSQLFRLDSPSWSWLSSSEKIAFSHKCGDHITSRVLWHKPLLIGDTTDPISKSTKGGPTNLATESLDDQLPSPLFELAQGEATLDYGFLQFTAQTAKLRLKQKVKQKDVGSDNRNKWVKAKVCSLWGREIGELTITSSFFRGKKKRVGECVLLSTNTYEGCPTNGTHNIMLIEWDGDIAYRKDLGKIEEEVWATVKTKSKRIVLG</sequence>
<protein>
    <recommendedName>
        <fullName evidence="1">Heterokaryon incompatibility domain-containing protein</fullName>
    </recommendedName>
</protein>
<keyword evidence="3" id="KW-1185">Reference proteome</keyword>
<dbReference type="Proteomes" id="UP001369815">
    <property type="component" value="Unassembled WGS sequence"/>
</dbReference>
<reference evidence="2 3" key="1">
    <citation type="journal article" date="2024" name="Front Chem Biol">
        <title>Unveiling the potential of Daldinia eschscholtzii MFLUCC 19-0629 through bioactivity and bioinformatics studies for enhanced sustainable agriculture production.</title>
        <authorList>
            <person name="Brooks S."/>
            <person name="Weaver J.A."/>
            <person name="Klomchit A."/>
            <person name="Alharthi S.A."/>
            <person name="Onlamun T."/>
            <person name="Nurani R."/>
            <person name="Vong T.K."/>
            <person name="Alberti F."/>
            <person name="Greco C."/>
        </authorList>
    </citation>
    <scope>NUCLEOTIDE SEQUENCE [LARGE SCALE GENOMIC DNA]</scope>
    <source>
        <strain evidence="2">MFLUCC 19-0629</strain>
    </source>
</reference>
<organism evidence="2 3">
    <name type="scientific">Daldinia eschscholtzii</name>
    <dbReference type="NCBI Taxonomy" id="292717"/>
    <lineage>
        <taxon>Eukaryota</taxon>
        <taxon>Fungi</taxon>
        <taxon>Dikarya</taxon>
        <taxon>Ascomycota</taxon>
        <taxon>Pezizomycotina</taxon>
        <taxon>Sordariomycetes</taxon>
        <taxon>Xylariomycetidae</taxon>
        <taxon>Xylariales</taxon>
        <taxon>Hypoxylaceae</taxon>
        <taxon>Daldinia</taxon>
    </lineage>
</organism>
<feature type="domain" description="Heterokaryon incompatibility" evidence="1">
    <location>
        <begin position="1"/>
        <end position="70"/>
    </location>
</feature>
<accession>A0AAX6M9R2</accession>
<dbReference type="PANTHER" id="PTHR33112:SF12">
    <property type="entry name" value="HETEROKARYON INCOMPATIBILITY DOMAIN-CONTAINING PROTEIN"/>
    <property type="match status" value="1"/>
</dbReference>